<protein>
    <submittedName>
        <fullName evidence="3">Type III secretion protein Q</fullName>
    </submittedName>
</protein>
<organism evidence="3 4">
    <name type="scientific">Paracidovorax valerianellae</name>
    <dbReference type="NCBI Taxonomy" id="187868"/>
    <lineage>
        <taxon>Bacteria</taxon>
        <taxon>Pseudomonadati</taxon>
        <taxon>Pseudomonadota</taxon>
        <taxon>Betaproteobacteria</taxon>
        <taxon>Burkholderiales</taxon>
        <taxon>Comamonadaceae</taxon>
        <taxon>Paracidovorax</taxon>
    </lineage>
</organism>
<comment type="similarity">
    <text evidence="1">Belongs to the FliN/MopA/SpaO family.</text>
</comment>
<reference evidence="3 4" key="1">
    <citation type="submission" date="2016-10" db="EMBL/GenBank/DDBJ databases">
        <authorList>
            <person name="de Groot N.N."/>
        </authorList>
    </citation>
    <scope>NUCLEOTIDE SEQUENCE [LARGE SCALE GENOMIC DNA]</scope>
    <source>
        <strain evidence="3 4">DSM 16619</strain>
    </source>
</reference>
<dbReference type="InterPro" id="IPR013385">
    <property type="entry name" value="T3SS_SpaO/YscQ/SpaO"/>
</dbReference>
<dbReference type="PANTHER" id="PTHR30034:SF6">
    <property type="entry name" value="YOP PROTEINS TRANSLOCATION PROTEIN Q"/>
    <property type="match status" value="1"/>
</dbReference>
<name>A0A1G7B188_9BURK</name>
<accession>A0A1G7B188</accession>
<dbReference type="Gene3D" id="2.30.330.10">
    <property type="entry name" value="SpoA-like"/>
    <property type="match status" value="1"/>
</dbReference>
<dbReference type="RefSeq" id="WP_139160442.1">
    <property type="nucleotide sequence ID" value="NZ_FMZC01000013.1"/>
</dbReference>
<evidence type="ECO:0000259" key="2">
    <source>
        <dbReference type="Pfam" id="PF01052"/>
    </source>
</evidence>
<keyword evidence="4" id="KW-1185">Reference proteome</keyword>
<dbReference type="Proteomes" id="UP000198781">
    <property type="component" value="Unassembled WGS sequence"/>
</dbReference>
<dbReference type="Pfam" id="PF01052">
    <property type="entry name" value="FliMN_C"/>
    <property type="match status" value="1"/>
</dbReference>
<evidence type="ECO:0000313" key="4">
    <source>
        <dbReference type="Proteomes" id="UP000198781"/>
    </source>
</evidence>
<dbReference type="GO" id="GO:0071978">
    <property type="term" value="P:bacterial-type flagellum-dependent swarming motility"/>
    <property type="evidence" value="ECO:0007669"/>
    <property type="project" value="TreeGrafter"/>
</dbReference>
<dbReference type="SUPFAM" id="SSF101801">
    <property type="entry name" value="Surface presentation of antigens (SPOA)"/>
    <property type="match status" value="1"/>
</dbReference>
<dbReference type="GO" id="GO:0030254">
    <property type="term" value="P:protein secretion by the type III secretion system"/>
    <property type="evidence" value="ECO:0007669"/>
    <property type="project" value="InterPro"/>
</dbReference>
<dbReference type="PANTHER" id="PTHR30034">
    <property type="entry name" value="FLAGELLAR MOTOR SWITCH PROTEIN FLIM"/>
    <property type="match status" value="1"/>
</dbReference>
<evidence type="ECO:0000256" key="1">
    <source>
        <dbReference type="ARBA" id="ARBA00009226"/>
    </source>
</evidence>
<gene>
    <name evidence="3" type="ORF">SAMN05192589_113136</name>
</gene>
<dbReference type="InterPro" id="IPR036429">
    <property type="entry name" value="SpoA-like_sf"/>
</dbReference>
<dbReference type="OrthoDB" id="9148477at2"/>
<dbReference type="InterPro" id="IPR001543">
    <property type="entry name" value="FliN-like_C"/>
</dbReference>
<feature type="domain" description="Flagellar motor switch protein FliN-like C-terminal" evidence="2">
    <location>
        <begin position="266"/>
        <end position="334"/>
    </location>
</feature>
<dbReference type="STRING" id="187868.SAMN05192589_113136"/>
<dbReference type="AlphaFoldDB" id="A0A1G7B188"/>
<dbReference type="EMBL" id="FMZC01000013">
    <property type="protein sequence ID" value="SDE20771.1"/>
    <property type="molecule type" value="Genomic_DNA"/>
</dbReference>
<proteinExistence type="inferred from homology"/>
<evidence type="ECO:0000313" key="3">
    <source>
        <dbReference type="EMBL" id="SDE20771.1"/>
    </source>
</evidence>
<dbReference type="GO" id="GO:0050918">
    <property type="term" value="P:positive chemotaxis"/>
    <property type="evidence" value="ECO:0007669"/>
    <property type="project" value="TreeGrafter"/>
</dbReference>
<sequence>MNAVKPPAFPPNDLARHLPSVDQSEARLARVVFDRRFVRWVRALTGKPGAMVSRAPDVSARRIDLAFQCAQGSLHLCVPTADWPALEMAARLPDAALARDVAQSLMAQTLATFQARLPGLVLHGMDLGKGPAPYEVAAQNRRVGLQAMDDAMAGQIHALLAASVATDASHLFGLRVACRIRLVRKTFRAADLGSVGAGDVLLTGLSAAASAPLHCHLSFGMGASMETTAQLDIDSHQATLDAAPQAGSAPVPENDLPEGSEIGTVGQLSIPVAFEIDSARVRLDDLAAFGPGSVITLDTPVRDAAVRLVCHDQVVGIGRLIVIGEQLGVRIERMGIGQTPDTTPALP</sequence>
<dbReference type="NCBIfam" id="TIGR02551">
    <property type="entry name" value="SpaO_YscQ"/>
    <property type="match status" value="1"/>
</dbReference>